<feature type="non-terminal residue" evidence="1">
    <location>
        <position position="70"/>
    </location>
</feature>
<gene>
    <name evidence="1" type="ORF">P7K49_032008</name>
</gene>
<dbReference type="EMBL" id="JASSZA010000018">
    <property type="protein sequence ID" value="KAK2089342.1"/>
    <property type="molecule type" value="Genomic_DNA"/>
</dbReference>
<evidence type="ECO:0000313" key="1">
    <source>
        <dbReference type="EMBL" id="KAK2089342.1"/>
    </source>
</evidence>
<evidence type="ECO:0000313" key="2">
    <source>
        <dbReference type="Proteomes" id="UP001266305"/>
    </source>
</evidence>
<reference evidence="1 2" key="1">
    <citation type="submission" date="2023-05" db="EMBL/GenBank/DDBJ databases">
        <title>B98-5 Cell Line De Novo Hybrid Assembly: An Optical Mapping Approach.</title>
        <authorList>
            <person name="Kananen K."/>
            <person name="Auerbach J.A."/>
            <person name="Kautto E."/>
            <person name="Blachly J.S."/>
        </authorList>
    </citation>
    <scope>NUCLEOTIDE SEQUENCE [LARGE SCALE GENOMIC DNA]</scope>
    <source>
        <strain evidence="1">B95-8</strain>
        <tissue evidence="1">Cell line</tissue>
    </source>
</reference>
<sequence>STPAQDPRLVCEQRTDVEDGKYTHTLASGLANELHEDLKMIPACGGLSCFRGLRVQRQYSETAGCHGQTA</sequence>
<accession>A0ABQ9TX26</accession>
<comment type="caution">
    <text evidence="1">The sequence shown here is derived from an EMBL/GenBank/DDBJ whole genome shotgun (WGS) entry which is preliminary data.</text>
</comment>
<organism evidence="1 2">
    <name type="scientific">Saguinus oedipus</name>
    <name type="common">Cotton-top tamarin</name>
    <name type="synonym">Oedipomidas oedipus</name>
    <dbReference type="NCBI Taxonomy" id="9490"/>
    <lineage>
        <taxon>Eukaryota</taxon>
        <taxon>Metazoa</taxon>
        <taxon>Chordata</taxon>
        <taxon>Craniata</taxon>
        <taxon>Vertebrata</taxon>
        <taxon>Euteleostomi</taxon>
        <taxon>Mammalia</taxon>
        <taxon>Eutheria</taxon>
        <taxon>Euarchontoglires</taxon>
        <taxon>Primates</taxon>
        <taxon>Haplorrhini</taxon>
        <taxon>Platyrrhini</taxon>
        <taxon>Cebidae</taxon>
        <taxon>Callitrichinae</taxon>
        <taxon>Saguinus</taxon>
    </lineage>
</organism>
<dbReference type="Proteomes" id="UP001266305">
    <property type="component" value="Unassembled WGS sequence"/>
</dbReference>
<name>A0ABQ9TX26_SAGOE</name>
<feature type="non-terminal residue" evidence="1">
    <location>
        <position position="1"/>
    </location>
</feature>
<protein>
    <submittedName>
        <fullName evidence="1">Uncharacterized protein</fullName>
    </submittedName>
</protein>
<proteinExistence type="predicted"/>
<keyword evidence="2" id="KW-1185">Reference proteome</keyword>